<dbReference type="AlphaFoldDB" id="A0A2D0MZH3"/>
<comment type="caution">
    <text evidence="1">The sequence shown here is derived from an EMBL/GenBank/DDBJ whole genome shotgun (WGS) entry which is preliminary data.</text>
</comment>
<organism evidence="1 2">
    <name type="scientific">Flavilitoribacter nigricans (strain ATCC 23147 / DSM 23189 / NBRC 102662 / NCIMB 1420 / SS-2)</name>
    <name type="common">Lewinella nigricans</name>
    <dbReference type="NCBI Taxonomy" id="1122177"/>
    <lineage>
        <taxon>Bacteria</taxon>
        <taxon>Pseudomonadati</taxon>
        <taxon>Bacteroidota</taxon>
        <taxon>Saprospiria</taxon>
        <taxon>Saprospirales</taxon>
        <taxon>Lewinellaceae</taxon>
        <taxon>Flavilitoribacter</taxon>
    </lineage>
</organism>
<proteinExistence type="predicted"/>
<dbReference type="Proteomes" id="UP000223913">
    <property type="component" value="Unassembled WGS sequence"/>
</dbReference>
<evidence type="ECO:0008006" key="3">
    <source>
        <dbReference type="Google" id="ProtNLM"/>
    </source>
</evidence>
<dbReference type="Pfam" id="PF13585">
    <property type="entry name" value="CHU_C"/>
    <property type="match status" value="1"/>
</dbReference>
<dbReference type="NCBIfam" id="TIGR04131">
    <property type="entry name" value="Bac_Flav_CTERM"/>
    <property type="match status" value="1"/>
</dbReference>
<evidence type="ECO:0000313" key="1">
    <source>
        <dbReference type="EMBL" id="PHN01674.1"/>
    </source>
</evidence>
<keyword evidence="2" id="KW-1185">Reference proteome</keyword>
<gene>
    <name evidence="1" type="ORF">CRP01_36150</name>
</gene>
<evidence type="ECO:0000313" key="2">
    <source>
        <dbReference type="Proteomes" id="UP000223913"/>
    </source>
</evidence>
<reference evidence="1 2" key="1">
    <citation type="submission" date="2017-10" db="EMBL/GenBank/DDBJ databases">
        <title>The draft genome sequence of Lewinella nigricans NBRC 102662.</title>
        <authorList>
            <person name="Wang K."/>
        </authorList>
    </citation>
    <scope>NUCLEOTIDE SEQUENCE [LARGE SCALE GENOMIC DNA]</scope>
    <source>
        <strain evidence="1 2">NBRC 102662</strain>
    </source>
</reference>
<dbReference type="EMBL" id="PDUD01000051">
    <property type="protein sequence ID" value="PHN01674.1"/>
    <property type="molecule type" value="Genomic_DNA"/>
</dbReference>
<protein>
    <recommendedName>
        <fullName evidence="3">Gliding motility-associated C-terminal domain-containing protein</fullName>
    </recommendedName>
</protein>
<dbReference type="InterPro" id="IPR026341">
    <property type="entry name" value="T9SS_type_B"/>
</dbReference>
<sequence>MAMPGYPAGSLRFDAIELVDILQADCDSASPGTDIDAVCALSFIPYDCRGVLDGDAEIDACGECLSPDDPLFNTACADCTGTPNGSARIDNCDECLQPDDPGFNNCVEDHTLYIPNAFSPNADGINDRFVAFTDQVIVKQIRHLAVYNRWGQKLYGVSQIDPNGFDQWWDGNYRNQPVPTGAYSYFMEVEFIDGVVELFSGEVTLLR</sequence>
<accession>A0A2D0MZH3</accession>
<name>A0A2D0MZH3_FLAN2</name>